<feature type="region of interest" description="Disordered" evidence="1">
    <location>
        <begin position="1"/>
        <end position="86"/>
    </location>
</feature>
<evidence type="ECO:0000313" key="4">
    <source>
        <dbReference type="Proteomes" id="UP001310594"/>
    </source>
</evidence>
<accession>A0AAN7WBE3</accession>
<protein>
    <submittedName>
        <fullName evidence="3">Uncharacterized protein</fullName>
    </submittedName>
</protein>
<evidence type="ECO:0000313" key="3">
    <source>
        <dbReference type="EMBL" id="KAK5706038.1"/>
    </source>
</evidence>
<organism evidence="3 4">
    <name type="scientific">Elasticomyces elasticus</name>
    <dbReference type="NCBI Taxonomy" id="574655"/>
    <lineage>
        <taxon>Eukaryota</taxon>
        <taxon>Fungi</taxon>
        <taxon>Dikarya</taxon>
        <taxon>Ascomycota</taxon>
        <taxon>Pezizomycotina</taxon>
        <taxon>Dothideomycetes</taxon>
        <taxon>Dothideomycetidae</taxon>
        <taxon>Mycosphaerellales</taxon>
        <taxon>Teratosphaeriaceae</taxon>
        <taxon>Elasticomyces</taxon>
    </lineage>
</organism>
<feature type="compositionally biased region" description="Low complexity" evidence="1">
    <location>
        <begin position="1"/>
        <end position="19"/>
    </location>
</feature>
<comment type="caution">
    <text evidence="3">The sequence shown here is derived from an EMBL/GenBank/DDBJ whole genome shotgun (WGS) entry which is preliminary data.</text>
</comment>
<feature type="compositionally biased region" description="Polar residues" evidence="1">
    <location>
        <begin position="36"/>
        <end position="70"/>
    </location>
</feature>
<dbReference type="Proteomes" id="UP001310594">
    <property type="component" value="Unassembled WGS sequence"/>
</dbReference>
<sequence length="404" mass="43833">MTRRLPTTTTAPHTTTTTPSNGSSDAPLDAAKSRTHPNSSPSMFTYDPTASTARGTTGLWQPAEPNSPSNFEARENATPPSQLTTEQQQFRLNNPVRNRATAIWLPAGPWVGPTRVDESIKNDTTTGSRTANPPHPQPTNEERLANLENAVEEQRTRLIWYQIKLDRLSTPSMASAALLRRSKHIPADTSPPKNTSPPTPSPESKNATAPAFQSPPDDLNAKLELMTQQLQVCLILAMIIIAISVYDPAFTFEPHYWALCLFWLHIVFVPNPAGPRGLLGRLCDQLKDLLARMQRYHDPARAGKGVPSNPTHGTAATPNGPNTPALIAAAATPSSPADVNAKLELLTSHFQICLLTAMPLLITLAYKPLLVWTPEYGGLVFLWLVGVLKPGPGAPRGILGRFSV</sequence>
<feature type="transmembrane region" description="Helical" evidence="2">
    <location>
        <begin position="232"/>
        <end position="250"/>
    </location>
</feature>
<name>A0AAN7WBE3_9PEZI</name>
<keyword evidence="2" id="KW-1133">Transmembrane helix</keyword>
<feature type="compositionally biased region" description="Polar residues" evidence="1">
    <location>
        <begin position="308"/>
        <end position="319"/>
    </location>
</feature>
<reference evidence="3" key="1">
    <citation type="submission" date="2023-08" db="EMBL/GenBank/DDBJ databases">
        <title>Black Yeasts Isolated from many extreme environments.</title>
        <authorList>
            <person name="Coleine C."/>
            <person name="Stajich J.E."/>
            <person name="Selbmann L."/>
        </authorList>
    </citation>
    <scope>NUCLEOTIDE SEQUENCE</scope>
    <source>
        <strain evidence="3">CCFEE 5810</strain>
    </source>
</reference>
<feature type="region of interest" description="Disordered" evidence="1">
    <location>
        <begin position="114"/>
        <end position="141"/>
    </location>
</feature>
<keyword evidence="2" id="KW-0472">Membrane</keyword>
<keyword evidence="2" id="KW-0812">Transmembrane</keyword>
<feature type="region of interest" description="Disordered" evidence="1">
    <location>
        <begin position="182"/>
        <end position="215"/>
    </location>
</feature>
<proteinExistence type="predicted"/>
<evidence type="ECO:0000256" key="1">
    <source>
        <dbReference type="SAM" id="MobiDB-lite"/>
    </source>
</evidence>
<feature type="compositionally biased region" description="Polar residues" evidence="1">
    <location>
        <begin position="122"/>
        <end position="131"/>
    </location>
</feature>
<dbReference type="AlphaFoldDB" id="A0AAN7WBE3"/>
<evidence type="ECO:0000256" key="2">
    <source>
        <dbReference type="SAM" id="Phobius"/>
    </source>
</evidence>
<gene>
    <name evidence="3" type="ORF">LTR97_001024</name>
</gene>
<dbReference type="EMBL" id="JAVRQU010000002">
    <property type="protein sequence ID" value="KAK5706038.1"/>
    <property type="molecule type" value="Genomic_DNA"/>
</dbReference>
<feature type="region of interest" description="Disordered" evidence="1">
    <location>
        <begin position="300"/>
        <end position="319"/>
    </location>
</feature>